<dbReference type="InterPro" id="IPR010905">
    <property type="entry name" value="Glyco_hydro_88"/>
</dbReference>
<feature type="signal peptide" evidence="2">
    <location>
        <begin position="1"/>
        <end position="31"/>
    </location>
</feature>
<dbReference type="AlphaFoldDB" id="A0AAV3V767"/>
<dbReference type="Pfam" id="PF07470">
    <property type="entry name" value="Glyco_hydro_88"/>
    <property type="match status" value="1"/>
</dbReference>
<proteinExistence type="predicted"/>
<gene>
    <name evidence="3" type="ORF">GCHA_4687</name>
</gene>
<dbReference type="Proteomes" id="UP000006320">
    <property type="component" value="Unassembled WGS sequence"/>
</dbReference>
<dbReference type="RefSeq" id="WP_007992307.1">
    <property type="nucleotide sequence ID" value="NZ_BAEM01000063.1"/>
</dbReference>
<dbReference type="PANTHER" id="PTHR33886">
    <property type="entry name" value="UNSATURATED RHAMNOGALACTURONAN HYDROLASE (EUROFUNG)"/>
    <property type="match status" value="1"/>
</dbReference>
<sequence length="397" mass="45337">MPNRIIKILTQVFRPLLTTFILACFPFVSLANGDQQEALPLKEGVMAQMEKVANWQIARTQHMTHVGRARAGSEAYGRWIQGAFYKGLTKLAERSENPFYETWIGYVGKDHNWKLGKVKYFADDHVIAQTNLWYYRRHKNEEALAPVKETFDWLIEQAPDNSLEFVADRNKDKVHNCQWRWCWADALFMAPPALFELSSITGDPKYANYAHKEFKATIDYLQDPKTKLVFRDSRFFNKKGKFEEQVFWSRGMGWVYAGVVHSLESLPVGHKYRSYYEALYLQLSKTIVALQKADGAWPMSLLAGENYKEPETSGTAFFTYGIIWGMNNGLLESEAYLPAAMKGWKVLSSAVHPDGKFGWVQGVNEKPDVVTKDDSQLFGVGAFLLAGSALYDFLGQK</sequence>
<accession>A0AAV3V767</accession>
<dbReference type="InterPro" id="IPR052043">
    <property type="entry name" value="PolySaccharide_Degr_Enz"/>
</dbReference>
<evidence type="ECO:0000313" key="4">
    <source>
        <dbReference type="Proteomes" id="UP000006320"/>
    </source>
</evidence>
<keyword evidence="1" id="KW-0378">Hydrolase</keyword>
<name>A0AAV3V767_9ALTE</name>
<feature type="chain" id="PRO_5043954808" description="Glycosyl hydrolase family 88" evidence="2">
    <location>
        <begin position="32"/>
        <end position="397"/>
    </location>
</feature>
<dbReference type="InterPro" id="IPR008928">
    <property type="entry name" value="6-hairpin_glycosidase_sf"/>
</dbReference>
<comment type="caution">
    <text evidence="3">The sequence shown here is derived from an EMBL/GenBank/DDBJ whole genome shotgun (WGS) entry which is preliminary data.</text>
</comment>
<dbReference type="GO" id="GO:0016787">
    <property type="term" value="F:hydrolase activity"/>
    <property type="evidence" value="ECO:0007669"/>
    <property type="project" value="UniProtKB-KW"/>
</dbReference>
<evidence type="ECO:0000313" key="3">
    <source>
        <dbReference type="EMBL" id="GAC12604.1"/>
    </source>
</evidence>
<dbReference type="SUPFAM" id="SSF48208">
    <property type="entry name" value="Six-hairpin glycosidases"/>
    <property type="match status" value="1"/>
</dbReference>
<organism evidence="3 4">
    <name type="scientific">Paraglaciecola chathamensis S18K6</name>
    <dbReference type="NCBI Taxonomy" id="1127672"/>
    <lineage>
        <taxon>Bacteria</taxon>
        <taxon>Pseudomonadati</taxon>
        <taxon>Pseudomonadota</taxon>
        <taxon>Gammaproteobacteria</taxon>
        <taxon>Alteromonadales</taxon>
        <taxon>Alteromonadaceae</taxon>
        <taxon>Paraglaciecola</taxon>
    </lineage>
</organism>
<reference evidence="3 4" key="1">
    <citation type="journal article" date="2017" name="Antonie Van Leeuwenhoek">
        <title>Rhizobium rhizosphaerae sp. nov., a novel species isolated from rice rhizosphere.</title>
        <authorList>
            <person name="Zhao J.J."/>
            <person name="Zhang J."/>
            <person name="Zhang R.J."/>
            <person name="Zhang C.W."/>
            <person name="Yin H.Q."/>
            <person name="Zhang X.X."/>
        </authorList>
    </citation>
    <scope>NUCLEOTIDE SEQUENCE [LARGE SCALE GENOMIC DNA]</scope>
    <source>
        <strain evidence="3 4">S18K6</strain>
    </source>
</reference>
<dbReference type="Gene3D" id="1.50.10.10">
    <property type="match status" value="1"/>
</dbReference>
<dbReference type="InterPro" id="IPR012341">
    <property type="entry name" value="6hp_glycosidase-like_sf"/>
</dbReference>
<evidence type="ECO:0000256" key="2">
    <source>
        <dbReference type="SAM" id="SignalP"/>
    </source>
</evidence>
<dbReference type="GO" id="GO:0005975">
    <property type="term" value="P:carbohydrate metabolic process"/>
    <property type="evidence" value="ECO:0007669"/>
    <property type="project" value="InterPro"/>
</dbReference>
<protein>
    <recommendedName>
        <fullName evidence="5">Glycosyl hydrolase family 88</fullName>
    </recommendedName>
</protein>
<keyword evidence="2" id="KW-0732">Signal</keyword>
<dbReference type="PANTHER" id="PTHR33886:SF8">
    <property type="entry name" value="UNSATURATED RHAMNOGALACTURONAN HYDROLASE (EUROFUNG)"/>
    <property type="match status" value="1"/>
</dbReference>
<evidence type="ECO:0000256" key="1">
    <source>
        <dbReference type="ARBA" id="ARBA00022801"/>
    </source>
</evidence>
<dbReference type="EMBL" id="BAEM01000063">
    <property type="protein sequence ID" value="GAC12604.1"/>
    <property type="molecule type" value="Genomic_DNA"/>
</dbReference>
<evidence type="ECO:0008006" key="5">
    <source>
        <dbReference type="Google" id="ProtNLM"/>
    </source>
</evidence>